<feature type="transmembrane region" description="Helical" evidence="1">
    <location>
        <begin position="120"/>
        <end position="139"/>
    </location>
</feature>
<proteinExistence type="predicted"/>
<dbReference type="EMBL" id="CP010777">
    <property type="protein sequence ID" value="AKQ47102.1"/>
    <property type="molecule type" value="Genomic_DNA"/>
</dbReference>
<keyword evidence="1" id="KW-1133">Transmembrane helix</keyword>
<accession>A0A0H4VT58</accession>
<dbReference type="AlphaFoldDB" id="A0A0H4VT58"/>
<gene>
    <name evidence="2" type="ORF">TH63_17985</name>
</gene>
<organism evidence="2 3">
    <name type="scientific">Rufibacter radiotolerans</name>
    <dbReference type="NCBI Taxonomy" id="1379910"/>
    <lineage>
        <taxon>Bacteria</taxon>
        <taxon>Pseudomonadati</taxon>
        <taxon>Bacteroidota</taxon>
        <taxon>Cytophagia</taxon>
        <taxon>Cytophagales</taxon>
        <taxon>Hymenobacteraceae</taxon>
        <taxon>Rufibacter</taxon>
    </lineage>
</organism>
<sequence>MEVMMGDGTTTVKSVWAEPPKVVTTSFPAPFAAPLGTLTVILVLLSKVYSEATWPFMEMLWKLSRFVPFTVTTVPIGPEVGSMELMVGAGIMVKSFALEVVSLLLTLTVILPVTAPEGTFTVILLSLTIVKVLLFKLGLKRTSVVLIKFEP</sequence>
<keyword evidence="1" id="KW-0472">Membrane</keyword>
<name>A0A0H4VT58_9BACT</name>
<evidence type="ECO:0000256" key="1">
    <source>
        <dbReference type="SAM" id="Phobius"/>
    </source>
</evidence>
<evidence type="ECO:0000313" key="3">
    <source>
        <dbReference type="Proteomes" id="UP000036458"/>
    </source>
</evidence>
<dbReference type="Proteomes" id="UP000036458">
    <property type="component" value="Chromosome"/>
</dbReference>
<keyword evidence="3" id="KW-1185">Reference proteome</keyword>
<evidence type="ECO:0000313" key="2">
    <source>
        <dbReference type="EMBL" id="AKQ47102.1"/>
    </source>
</evidence>
<protein>
    <submittedName>
        <fullName evidence="2">Uncharacterized protein</fullName>
    </submittedName>
</protein>
<feature type="transmembrane region" description="Helical" evidence="1">
    <location>
        <begin position="31"/>
        <end position="49"/>
    </location>
</feature>
<dbReference type="KEGG" id="ruf:TH63_17985"/>
<reference evidence="2 3" key="1">
    <citation type="submission" date="2015-01" db="EMBL/GenBank/DDBJ databases">
        <title>Rufibacter sp./DG31D/ whole genome sequencing.</title>
        <authorList>
            <person name="Kim M.K."/>
            <person name="Srinivasan S."/>
            <person name="Lee J.-J."/>
        </authorList>
    </citation>
    <scope>NUCLEOTIDE SEQUENCE [LARGE SCALE GENOMIC DNA]</scope>
    <source>
        <strain evidence="2 3">DG31D</strain>
    </source>
</reference>
<feature type="transmembrane region" description="Helical" evidence="1">
    <location>
        <begin position="96"/>
        <end position="114"/>
    </location>
</feature>
<keyword evidence="1" id="KW-0812">Transmembrane</keyword>